<gene>
    <name evidence="2" type="ORF">ACHKAR_06715</name>
</gene>
<dbReference type="GO" id="GO:0008237">
    <property type="term" value="F:metallopeptidase activity"/>
    <property type="evidence" value="ECO:0007669"/>
    <property type="project" value="UniProtKB-KW"/>
</dbReference>
<protein>
    <submittedName>
        <fullName evidence="2">M57 family metalloprotease</fullName>
    </submittedName>
</protein>
<dbReference type="EMBL" id="JBIPKE010000014">
    <property type="protein sequence ID" value="MFH6983123.1"/>
    <property type="molecule type" value="Genomic_DNA"/>
</dbReference>
<organism evidence="2 3">
    <name type="scientific">Marinoscillum luteum</name>
    <dbReference type="NCBI Taxonomy" id="861051"/>
    <lineage>
        <taxon>Bacteria</taxon>
        <taxon>Pseudomonadati</taxon>
        <taxon>Bacteroidota</taxon>
        <taxon>Cytophagia</taxon>
        <taxon>Cytophagales</taxon>
        <taxon>Reichenbachiellaceae</taxon>
        <taxon>Marinoscillum</taxon>
    </lineage>
</organism>
<dbReference type="Gene3D" id="3.40.390.10">
    <property type="entry name" value="Collagenase (Catalytic Domain)"/>
    <property type="match status" value="1"/>
</dbReference>
<dbReference type="Pfam" id="PF12388">
    <property type="entry name" value="Peptidase_M57"/>
    <property type="match status" value="1"/>
</dbReference>
<dbReference type="Proteomes" id="UP001610063">
    <property type="component" value="Unassembled WGS sequence"/>
</dbReference>
<dbReference type="InterPro" id="IPR024079">
    <property type="entry name" value="MetalloPept_cat_dom_sf"/>
</dbReference>
<name>A0ABW7N6G9_9BACT</name>
<keyword evidence="3" id="KW-1185">Reference proteome</keyword>
<reference evidence="2 3" key="1">
    <citation type="journal article" date="2013" name="Int. J. Syst. Evol. Microbiol.">
        <title>Marinoscillum luteum sp. nov., isolated from marine sediment.</title>
        <authorList>
            <person name="Cha I.T."/>
            <person name="Park S.J."/>
            <person name="Kim S.J."/>
            <person name="Kim J.G."/>
            <person name="Jung M.Y."/>
            <person name="Shin K.S."/>
            <person name="Kwon K.K."/>
            <person name="Yang S.H."/>
            <person name="Seo Y.S."/>
            <person name="Rhee S.K."/>
        </authorList>
    </citation>
    <scope>NUCLEOTIDE SEQUENCE [LARGE SCALE GENOMIC DNA]</scope>
    <source>
        <strain evidence="2 3">KCTC 23939</strain>
    </source>
</reference>
<feature type="signal peptide" evidence="1">
    <location>
        <begin position="1"/>
        <end position="20"/>
    </location>
</feature>
<keyword evidence="1" id="KW-0732">Signal</keyword>
<evidence type="ECO:0000256" key="1">
    <source>
        <dbReference type="SAM" id="SignalP"/>
    </source>
</evidence>
<evidence type="ECO:0000313" key="3">
    <source>
        <dbReference type="Proteomes" id="UP001610063"/>
    </source>
</evidence>
<proteinExistence type="predicted"/>
<dbReference type="SUPFAM" id="SSF55486">
    <property type="entry name" value="Metalloproteases ('zincins'), catalytic domain"/>
    <property type="match status" value="1"/>
</dbReference>
<keyword evidence="2" id="KW-0378">Hydrolase</keyword>
<feature type="chain" id="PRO_5045970222" evidence="1">
    <location>
        <begin position="21"/>
        <end position="287"/>
    </location>
</feature>
<dbReference type="InterPro" id="IPR024653">
    <property type="entry name" value="Peptidase_M10/M27/M57"/>
</dbReference>
<evidence type="ECO:0000313" key="2">
    <source>
        <dbReference type="EMBL" id="MFH6983123.1"/>
    </source>
</evidence>
<keyword evidence="2" id="KW-0482">Metalloprotease</keyword>
<comment type="caution">
    <text evidence="2">The sequence shown here is derived from an EMBL/GenBank/DDBJ whole genome shotgun (WGS) entry which is preliminary data.</text>
</comment>
<sequence>MKKLNYFTACMLLASATFFACESDQVMKEETVSPEVMARLTDLGFDVTDQAPLIFEEGYLVEGDIYLTDADLARMKAGVRVPVEEQYSTNNLVTTGGNRVITVYAPEASSGGGKGKKGGGSGYSPGMIAGLDLAISRYNAQNLEISFQRVTSSSNADIVMTRLSKGDERRGVLGSAGFPTASGDPYGEIKMSGVLESSYGLSTAGIATIIAHEMGHCVGFRHTDYFDRSISCGGGTSNEGDGGVGANHIPGTPTGATASAKSWMLACTDGGDRPFNNDDRTALNYLY</sequence>
<accession>A0ABW7N6G9</accession>
<dbReference type="RefSeq" id="WP_395416697.1">
    <property type="nucleotide sequence ID" value="NZ_JBIPKE010000014.1"/>
</dbReference>
<keyword evidence="2" id="KW-0645">Protease</keyword>
<dbReference type="PROSITE" id="PS51257">
    <property type="entry name" value="PROKAR_LIPOPROTEIN"/>
    <property type="match status" value="1"/>
</dbReference>